<organism evidence="1 2">
    <name type="scientific">Holotrichia oblita</name>
    <name type="common">Chafer beetle</name>
    <dbReference type="NCBI Taxonomy" id="644536"/>
    <lineage>
        <taxon>Eukaryota</taxon>
        <taxon>Metazoa</taxon>
        <taxon>Ecdysozoa</taxon>
        <taxon>Arthropoda</taxon>
        <taxon>Hexapoda</taxon>
        <taxon>Insecta</taxon>
        <taxon>Pterygota</taxon>
        <taxon>Neoptera</taxon>
        <taxon>Endopterygota</taxon>
        <taxon>Coleoptera</taxon>
        <taxon>Polyphaga</taxon>
        <taxon>Scarabaeiformia</taxon>
        <taxon>Scarabaeidae</taxon>
        <taxon>Melolonthinae</taxon>
        <taxon>Holotrichia</taxon>
    </lineage>
</organism>
<proteinExistence type="predicted"/>
<protein>
    <submittedName>
        <fullName evidence="1">Structural maintenance of chromosomes protein 5</fullName>
    </submittedName>
</protein>
<gene>
    <name evidence="1" type="ORF">MML48_2g00017015</name>
</gene>
<evidence type="ECO:0000313" key="1">
    <source>
        <dbReference type="EMBL" id="KAI4468869.1"/>
    </source>
</evidence>
<name>A0ACB9TPZ8_HOLOL</name>
<sequence>MSKPGVILKISVTNFVTYTYAEMYPGPHLNMIVGPNGTGKSTMVAAIILGLGGNPKTVGRGTKVSEYVKHNCQAARIDIVLKGNNTSNSNTVITREFDVNDRSIWRLNGSKVSQKDMLDNIALYNIQVDNLCQFLPQDRVQDFAKMNKQELRNQHKNALETVGKRTKKLQEAKDANSRLEGKVTNFNKRKKFLLMIKNIDRKIAWRNYEDINERRENIKADKAQATQILNAHKTSAQPIETDIKNKQRSVSKLQNHLAECENKMKTLENEIQKYNDKFKKIKDSIKEVQEETKARIADILQREQELRTENMKLAKLQSDKEDLLNAYGNDEEMQRKLQQYADEIKQISNQIGVIEAKKSELQMSKRDKMYESRALENELSKIENVKQQRLEYLRRLDSDAYNATLWLRDNSQNFKGQVFEPMMLELNVIEPANAVYIENTIPVRDRVAFTCTNKEDMNSLIRSLRDNQKLGVNIVYSDPAEKVPMFQPRIPIERLRSYGLYAYLLSLLSGPPPIITYLCKNYRIHNTPVGNEQTNKSFEDVPKEISTFFSNKFKFSCSYSRYTGEKIVRQNEIRSDGCLSISVDLAKLENIQGQLNDNRRECERYDDQIRELQNGEGRLAESLKNIRTVSQNIQTIDTRIRVVNTRLQQLQQDVTTEADIRNEADTKIKNIIKQMVNITKSQQEKFQAYSRLRCDIDVKQLQITILERQITTLENRAYDLRQICEEAERTLQNIKQQYDEITKDAKLALQKGKDISNGCTPNQDGFNEFREEYDKLSDNLEELEREKSEIVGRMECLTTADDDEMREYEQRLELIQQLEDSLRNDTTEIENINKKIAQMESNYLVPLQELVDQISSRFSAAFERMGCAGEVSIYQGNSPQDYEKYGLNIKVTYRNGEPLQELNNNIQSGGERAVATATYMLSLQELTPVPFRCVDEINQGMDEINERRIFELLFDSTSQPNTSQYFLITPKLIPNLEYVPSMKIHFVHNGPFVVPQTEWNRIKM</sequence>
<keyword evidence="2" id="KW-1185">Reference proteome</keyword>
<dbReference type="EMBL" id="CM043016">
    <property type="protein sequence ID" value="KAI4468869.1"/>
    <property type="molecule type" value="Genomic_DNA"/>
</dbReference>
<dbReference type="Proteomes" id="UP001056778">
    <property type="component" value="Chromosome 2"/>
</dbReference>
<evidence type="ECO:0000313" key="2">
    <source>
        <dbReference type="Proteomes" id="UP001056778"/>
    </source>
</evidence>
<accession>A0ACB9TPZ8</accession>
<reference evidence="1" key="1">
    <citation type="submission" date="2022-04" db="EMBL/GenBank/DDBJ databases">
        <title>Chromosome-scale genome assembly of Holotrichia oblita Faldermann.</title>
        <authorList>
            <person name="Rongchong L."/>
        </authorList>
    </citation>
    <scope>NUCLEOTIDE SEQUENCE</scope>
    <source>
        <strain evidence="1">81SQS9</strain>
    </source>
</reference>
<comment type="caution">
    <text evidence="1">The sequence shown here is derived from an EMBL/GenBank/DDBJ whole genome shotgun (WGS) entry which is preliminary data.</text>
</comment>